<dbReference type="InterPro" id="IPR052173">
    <property type="entry name" value="Beta-lactam_resp_regulator"/>
</dbReference>
<feature type="region of interest" description="Disordered" evidence="1">
    <location>
        <begin position="551"/>
        <end position="581"/>
    </location>
</feature>
<evidence type="ECO:0000313" key="4">
    <source>
        <dbReference type="Proteomes" id="UP000256345"/>
    </source>
</evidence>
<dbReference type="EMBL" id="QUMU01000004">
    <property type="protein sequence ID" value="REG33291.1"/>
    <property type="molecule type" value="Genomic_DNA"/>
</dbReference>
<dbReference type="InterPro" id="IPR008756">
    <property type="entry name" value="Peptidase_M56"/>
</dbReference>
<dbReference type="CDD" id="cd07341">
    <property type="entry name" value="M56_BlaR1_MecR1_like"/>
    <property type="match status" value="1"/>
</dbReference>
<dbReference type="Proteomes" id="UP000256345">
    <property type="component" value="Unassembled WGS sequence"/>
</dbReference>
<feature type="region of interest" description="Disordered" evidence="1">
    <location>
        <begin position="353"/>
        <end position="405"/>
    </location>
</feature>
<evidence type="ECO:0000313" key="3">
    <source>
        <dbReference type="EMBL" id="REG33291.1"/>
    </source>
</evidence>
<organism evidence="3 4">
    <name type="scientific">Archangium gephyra</name>
    <dbReference type="NCBI Taxonomy" id="48"/>
    <lineage>
        <taxon>Bacteria</taxon>
        <taxon>Pseudomonadati</taxon>
        <taxon>Myxococcota</taxon>
        <taxon>Myxococcia</taxon>
        <taxon>Myxococcales</taxon>
        <taxon>Cystobacterineae</taxon>
        <taxon>Archangiaceae</taxon>
        <taxon>Archangium</taxon>
    </lineage>
</organism>
<keyword evidence="4" id="KW-1185">Reference proteome</keyword>
<feature type="compositionally biased region" description="Pro residues" evidence="1">
    <location>
        <begin position="368"/>
        <end position="405"/>
    </location>
</feature>
<protein>
    <submittedName>
        <fullName evidence="3">Beta-lactamase regulating signal transducer with metallopeptidase domain</fullName>
    </submittedName>
</protein>
<sequence>MSALDMHMVMEHGLEVLRTLWRVTWQGALCALAVWALTRLLPRLPASVRTMLWWFVALKCLVGLCAPGPVRLPLLPAPVAPVALARTVAPAVTGGEPTPEVQAPEMRASEPPEARTDWRPLLLGALAVWLGGIAWQGRELLRGLVQLRGIRRAARPLEDASLHQAAEVLGRELGLKSVPPLLVSEHAPSPLALGLLRPEIILPRRALETLSPQEQRMALAHELAHVRRGDLWLGWVPTLARVALFFHPLVRRACQEYALAREEACDAAALQATGAGPREYGRLLLVFGVARAPAAAAVPGASSHLAALKRRIAMLEHAGTDSKHRPRWIRWTLGGLALVALVPFQVVARETPTATPTAPQAALAPSMATPPPAPVKPVPPTPAPPPPPRLALAAPPVPPPPPVPPKVPVAHEEMDDDMFAYVLLRSDNDATMAGSTRDLRRARSLAGGTRPVLYMRQDEQEYLIRDAATLKAFESAFAPVEELGKKQSEVGEKQSELGEKMSELGGRMGELGGKQGEVGGRMGELGGKQGALGARMGEIGRKLAELSLAQDRYEEEHDKESPELARQMEELEREQDTLDKQMDELGEQMDAIGQEMEKFGEPMEALGREMEKYSAPMEELGHQMEVLGEQMEKAHREAMNKARALLDDAVRKGTAEPVKR</sequence>
<accession>A0ABX9K500</accession>
<name>A0ABX9K500_9BACT</name>
<evidence type="ECO:0000256" key="1">
    <source>
        <dbReference type="SAM" id="MobiDB-lite"/>
    </source>
</evidence>
<comment type="caution">
    <text evidence="3">The sequence shown here is derived from an EMBL/GenBank/DDBJ whole genome shotgun (WGS) entry which is preliminary data.</text>
</comment>
<proteinExistence type="predicted"/>
<reference evidence="3 4" key="1">
    <citation type="submission" date="2018-08" db="EMBL/GenBank/DDBJ databases">
        <title>Genomic Encyclopedia of Archaeal and Bacterial Type Strains, Phase II (KMG-II): from individual species to whole genera.</title>
        <authorList>
            <person name="Goeker M."/>
        </authorList>
    </citation>
    <scope>NUCLEOTIDE SEQUENCE [LARGE SCALE GENOMIC DNA]</scope>
    <source>
        <strain evidence="3 4">DSM 2261</strain>
    </source>
</reference>
<evidence type="ECO:0000259" key="2">
    <source>
        <dbReference type="Pfam" id="PF05569"/>
    </source>
</evidence>
<feature type="domain" description="Peptidase M56" evidence="2">
    <location>
        <begin position="19"/>
        <end position="315"/>
    </location>
</feature>
<dbReference type="Gene3D" id="3.30.2010.10">
    <property type="entry name" value="Metalloproteases ('zincins'), catalytic domain"/>
    <property type="match status" value="1"/>
</dbReference>
<feature type="compositionally biased region" description="Low complexity" evidence="1">
    <location>
        <begin position="353"/>
        <end position="367"/>
    </location>
</feature>
<gene>
    <name evidence="3" type="ORF">ATI61_104582</name>
</gene>
<dbReference type="Pfam" id="PF05569">
    <property type="entry name" value="Peptidase_M56"/>
    <property type="match status" value="1"/>
</dbReference>
<dbReference type="RefSeq" id="WP_116120105.1">
    <property type="nucleotide sequence ID" value="NZ_QUMU01000004.1"/>
</dbReference>
<dbReference type="Gene3D" id="1.10.287.1490">
    <property type="match status" value="1"/>
</dbReference>
<dbReference type="PANTHER" id="PTHR34978:SF3">
    <property type="entry name" value="SLR0241 PROTEIN"/>
    <property type="match status" value="1"/>
</dbReference>
<dbReference type="PANTHER" id="PTHR34978">
    <property type="entry name" value="POSSIBLE SENSOR-TRANSDUCER PROTEIN BLAR"/>
    <property type="match status" value="1"/>
</dbReference>